<protein>
    <submittedName>
        <fullName evidence="2">YtxH-like protein</fullName>
    </submittedName>
</protein>
<dbReference type="STRING" id="1121290.CLAOCE_21940"/>
<dbReference type="AlphaFoldDB" id="A0A1E8EVK9"/>
<proteinExistence type="predicted"/>
<comment type="caution">
    <text evidence="2">The sequence shown here is derived from an EMBL/GenBank/DDBJ whole genome shotgun (WGS) entry which is preliminary data.</text>
</comment>
<keyword evidence="3" id="KW-1185">Reference proteome</keyword>
<keyword evidence="1" id="KW-0472">Membrane</keyword>
<keyword evidence="1" id="KW-1133">Transmembrane helix</keyword>
<dbReference type="EMBL" id="LZFO01000050">
    <property type="protein sequence ID" value="OFI00003.1"/>
    <property type="molecule type" value="Genomic_DNA"/>
</dbReference>
<name>A0A1E8EVK9_9CLOT</name>
<sequence length="57" mass="6400">MNKFIRGITAGAVVGAVAGMMFAPRLDRGTRRRLRRSAKYMKGFAQDAYGGMRDMMR</sequence>
<organism evidence="2 3">
    <name type="scientific">Clostridium acetireducens DSM 10703</name>
    <dbReference type="NCBI Taxonomy" id="1121290"/>
    <lineage>
        <taxon>Bacteria</taxon>
        <taxon>Bacillati</taxon>
        <taxon>Bacillota</taxon>
        <taxon>Clostridia</taxon>
        <taxon>Eubacteriales</taxon>
        <taxon>Clostridiaceae</taxon>
        <taxon>Clostridium</taxon>
    </lineage>
</organism>
<evidence type="ECO:0000313" key="3">
    <source>
        <dbReference type="Proteomes" id="UP000175744"/>
    </source>
</evidence>
<gene>
    <name evidence="2" type="ORF">CLOACE_21940</name>
</gene>
<accession>A0A1E8EVK9</accession>
<reference evidence="2 3" key="1">
    <citation type="submission" date="2016-06" db="EMBL/GenBank/DDBJ databases">
        <title>Genome sequence of Clostridium acetireducens DSM 10703.</title>
        <authorList>
            <person name="Poehlein A."/>
            <person name="Fluechter S."/>
            <person name="Duerre P."/>
            <person name="Daniel R."/>
        </authorList>
    </citation>
    <scope>NUCLEOTIDE SEQUENCE [LARGE SCALE GENOMIC DNA]</scope>
    <source>
        <strain evidence="2 3">DSM 10703</strain>
    </source>
</reference>
<evidence type="ECO:0000313" key="2">
    <source>
        <dbReference type="EMBL" id="OFI00003.1"/>
    </source>
</evidence>
<dbReference type="RefSeq" id="WP_101495422.1">
    <property type="nucleotide sequence ID" value="NZ_LZFO01000050.1"/>
</dbReference>
<evidence type="ECO:0000256" key="1">
    <source>
        <dbReference type="SAM" id="Phobius"/>
    </source>
</evidence>
<keyword evidence="1" id="KW-0812">Transmembrane</keyword>
<dbReference type="Proteomes" id="UP000175744">
    <property type="component" value="Unassembled WGS sequence"/>
</dbReference>
<feature type="transmembrane region" description="Helical" evidence="1">
    <location>
        <begin position="6"/>
        <end position="26"/>
    </location>
</feature>